<protein>
    <submittedName>
        <fullName evidence="3">S8 family peptidase</fullName>
    </submittedName>
</protein>
<gene>
    <name evidence="3" type="ORF">AWH56_004585</name>
    <name evidence="2" type="ORF">AWH56_02395</name>
</gene>
<accession>A0A1S2MED1</accession>
<dbReference type="OrthoDB" id="9759014at2"/>
<dbReference type="RefSeq" id="WP_071315663.1">
    <property type="nucleotide sequence ID" value="NZ_CP063356.2"/>
</dbReference>
<evidence type="ECO:0000259" key="1">
    <source>
        <dbReference type="Pfam" id="PF00082"/>
    </source>
</evidence>
<dbReference type="InterPro" id="IPR000209">
    <property type="entry name" value="Peptidase_S8/S53_dom"/>
</dbReference>
<dbReference type="EMBL" id="LQXD01000004">
    <property type="protein sequence ID" value="OIJ23172.1"/>
    <property type="molecule type" value="Genomic_DNA"/>
</dbReference>
<name>A0A1S2MED1_9BACI</name>
<dbReference type="InterPro" id="IPR036852">
    <property type="entry name" value="Peptidase_S8/S53_dom_sf"/>
</dbReference>
<dbReference type="GO" id="GO:0004252">
    <property type="term" value="F:serine-type endopeptidase activity"/>
    <property type="evidence" value="ECO:0007669"/>
    <property type="project" value="InterPro"/>
</dbReference>
<proteinExistence type="predicted"/>
<reference evidence="3 4" key="2">
    <citation type="journal article" date="2017" name="Genome Announc.">
        <title>Draft Genome Sequences of Four Alkaliphilic Bacteria Belonging to the Anaerobacillus Genus.</title>
        <authorList>
            <person name="Bassil N.M."/>
            <person name="Lloyd J.R."/>
        </authorList>
    </citation>
    <scope>NUCLEOTIDE SEQUENCE [LARGE SCALE GENOMIC DNA]</scope>
    <source>
        <strain evidence="3 4">NB2006</strain>
    </source>
</reference>
<organism evidence="2 4">
    <name type="scientific">Anaerobacillus isosaccharinicus</name>
    <dbReference type="NCBI Taxonomy" id="1532552"/>
    <lineage>
        <taxon>Bacteria</taxon>
        <taxon>Bacillati</taxon>
        <taxon>Bacillota</taxon>
        <taxon>Bacilli</taxon>
        <taxon>Bacillales</taxon>
        <taxon>Bacillaceae</taxon>
        <taxon>Anaerobacillus</taxon>
    </lineage>
</organism>
<dbReference type="InterPro" id="IPR034074">
    <property type="entry name" value="Y4bN_pept_dom"/>
</dbReference>
<dbReference type="CDD" id="cd04847">
    <property type="entry name" value="Peptidases_S8_Subtilisin_like_2"/>
    <property type="match status" value="1"/>
</dbReference>
<evidence type="ECO:0000313" key="2">
    <source>
        <dbReference type="EMBL" id="OIJ23172.1"/>
    </source>
</evidence>
<sequence length="847" mass="95770">MKPELSNLYINQSSQTVNYTPIVSNGGKGNYPVRTSRRSHAERLEESLTKAWEEAEKQQETLGAVSVSSQHGVYLEIKGQAGYDLITKSLENTTQKVRICNIKSEDDGEEQKVVSSTVFVPENKRDFFVKKLNKYKETETEEKVIGTIESINLAMVDALWMSDKNELPNNTPKWCEVWLMFDMKEVVDTIIGEFFQICDERQIQHKNQKIVFPERVVLGVRANKQQLSELQWLSSRIAEFRIMVTPTSFFEELSELDQRDFVKDLVERLDISEQSNTSVCLLDTGVNNGHDLLAPLLTDENMHAVDPSKDVYDIANHGTRMAGIASYFTLEDKLENTTPVVVNHFLESVKLFDRSDDNQRELYGYVTESAISLAEIQNPETNRAFCMAITAPTNTHKGDGRPSSWSGAIDSIISGANVIEETDIIRKLMFISAGNTSVTEISESGDVKTAVINHAIEDPAQAWNAITVGAYTVKYQIPEELIGTYHPVVEPGCFSPFTSSSLTWSIKWPVKPDIVLEGGNLAYDENSNFYTELPDLQLLTTSKDAATGKSFDTLSMTSSATAQAAWMGANILHHYPELWPETIRALMIHSAEWTDAMKNACFENNPPKRMDYRNLLRTCGYGVPNLSKALWSVSNRVNLIIEDEIQPFYKKASGSITSKEMHIHNIPWPDDVLLSLEDKNVKMRVTLSYFIEPGPGEVGWKDKYRYPSCGLQFDVNNSTEDQDNFLKRINKAMRDDEQDKGEVKNDSSRWVIGAYNRNVGSVHSDIWEGTASELSQSNHIAVYPITGWWKLRTNLKKYNSKIRYSLIVSIEAPETEVDLYSVIKNKIESKVSVENRTTVSTEVTYRK</sequence>
<evidence type="ECO:0000313" key="3">
    <source>
        <dbReference type="EMBL" id="QOY36931.1"/>
    </source>
</evidence>
<dbReference type="SUPFAM" id="SSF52743">
    <property type="entry name" value="Subtilisin-like"/>
    <property type="match status" value="1"/>
</dbReference>
<dbReference type="GO" id="GO:0006508">
    <property type="term" value="P:proteolysis"/>
    <property type="evidence" value="ECO:0007669"/>
    <property type="project" value="InterPro"/>
</dbReference>
<dbReference type="Gene3D" id="3.40.50.200">
    <property type="entry name" value="Peptidase S8/S53 domain"/>
    <property type="match status" value="1"/>
</dbReference>
<evidence type="ECO:0000313" key="4">
    <source>
        <dbReference type="Proteomes" id="UP000180175"/>
    </source>
</evidence>
<dbReference type="Pfam" id="PF00082">
    <property type="entry name" value="Peptidase_S8"/>
    <property type="match status" value="1"/>
</dbReference>
<reference evidence="3" key="4">
    <citation type="submission" date="2020-10" db="EMBL/GenBank/DDBJ databases">
        <authorList>
            <person name="Bassil N.M."/>
            <person name="Lloyd J.R."/>
        </authorList>
    </citation>
    <scope>NUCLEOTIDE SEQUENCE</scope>
    <source>
        <strain evidence="3">NB2006</strain>
    </source>
</reference>
<dbReference type="Proteomes" id="UP000180175">
    <property type="component" value="Chromosome"/>
</dbReference>
<dbReference type="AlphaFoldDB" id="A0A1S2MED1"/>
<dbReference type="KEGG" id="aia:AWH56_004585"/>
<dbReference type="EMBL" id="CP063356">
    <property type="protein sequence ID" value="QOY36931.1"/>
    <property type="molecule type" value="Genomic_DNA"/>
</dbReference>
<keyword evidence="4" id="KW-1185">Reference proteome</keyword>
<reference evidence="3 4" key="3">
    <citation type="journal article" date="2019" name="Int. J. Syst. Evol. Microbiol.">
        <title>Anaerobacillus isosaccharinicus sp. nov., an alkaliphilic bacterium which degrades isosaccharinic acid.</title>
        <authorList>
            <person name="Bassil N.M."/>
            <person name="Lloyd J.R."/>
        </authorList>
    </citation>
    <scope>NUCLEOTIDE SEQUENCE [LARGE SCALE GENOMIC DNA]</scope>
    <source>
        <strain evidence="3 4">NB2006</strain>
    </source>
</reference>
<feature type="domain" description="Peptidase S8/S53" evidence="1">
    <location>
        <begin position="275"/>
        <end position="622"/>
    </location>
</feature>
<reference evidence="2 4" key="1">
    <citation type="submission" date="2016-10" db="EMBL/GenBank/DDBJ databases">
        <title>Draft genome sequences of four alkaliphilic bacteria belonging to the Anaerobacillus genus.</title>
        <authorList>
            <person name="Bassil N.M."/>
            <person name="Lloyd J.R."/>
        </authorList>
    </citation>
    <scope>NUCLEOTIDE SEQUENCE [LARGE SCALE GENOMIC DNA]</scope>
    <source>
        <strain evidence="2 4">NB2006</strain>
    </source>
</reference>